<dbReference type="InParanoid" id="D3BAX4"/>
<accession>D3BAX4</accession>
<dbReference type="AlphaFoldDB" id="D3BAX4"/>
<keyword evidence="3" id="KW-1185">Reference proteome</keyword>
<evidence type="ECO:0000313" key="3">
    <source>
        <dbReference type="Proteomes" id="UP000001396"/>
    </source>
</evidence>
<dbReference type="GeneID" id="31361189"/>
<evidence type="ECO:0000256" key="1">
    <source>
        <dbReference type="SAM" id="SignalP"/>
    </source>
</evidence>
<dbReference type="EMBL" id="ADBJ01000025">
    <property type="protein sequence ID" value="EFA81711.1"/>
    <property type="molecule type" value="Genomic_DNA"/>
</dbReference>
<sequence length="68" mass="7281">MRNLIVILVIFSLLSALVLCEVNQVQLKCPPHKPGTFGACIEACGEGCAKGYLCCYNGCGHVCMKGVY</sequence>
<keyword evidence="1" id="KW-0732">Signal</keyword>
<proteinExistence type="predicted"/>
<name>D3BAX4_HETP5</name>
<organism evidence="2 3">
    <name type="scientific">Heterostelium pallidum (strain ATCC 26659 / Pp 5 / PN500)</name>
    <name type="common">Cellular slime mold</name>
    <name type="synonym">Polysphondylium pallidum</name>
    <dbReference type="NCBI Taxonomy" id="670386"/>
    <lineage>
        <taxon>Eukaryota</taxon>
        <taxon>Amoebozoa</taxon>
        <taxon>Evosea</taxon>
        <taxon>Eumycetozoa</taxon>
        <taxon>Dictyostelia</taxon>
        <taxon>Acytosteliales</taxon>
        <taxon>Acytosteliaceae</taxon>
        <taxon>Heterostelium</taxon>
    </lineage>
</organism>
<reference evidence="2 3" key="1">
    <citation type="journal article" date="2011" name="Genome Res.">
        <title>Phylogeny-wide analysis of social amoeba genomes highlights ancient origins for complex intercellular communication.</title>
        <authorList>
            <person name="Heidel A.J."/>
            <person name="Lawal H.M."/>
            <person name="Felder M."/>
            <person name="Schilde C."/>
            <person name="Helps N.R."/>
            <person name="Tunggal B."/>
            <person name="Rivero F."/>
            <person name="John U."/>
            <person name="Schleicher M."/>
            <person name="Eichinger L."/>
            <person name="Platzer M."/>
            <person name="Noegel A.A."/>
            <person name="Schaap P."/>
            <person name="Gloeckner G."/>
        </authorList>
    </citation>
    <scope>NUCLEOTIDE SEQUENCE [LARGE SCALE GENOMIC DNA]</scope>
    <source>
        <strain evidence="3">ATCC 26659 / Pp 5 / PN500</strain>
    </source>
</reference>
<feature type="signal peptide" evidence="1">
    <location>
        <begin position="1"/>
        <end position="20"/>
    </location>
</feature>
<feature type="chain" id="PRO_5003041036" description="WAP domain-containing protein" evidence="1">
    <location>
        <begin position="21"/>
        <end position="68"/>
    </location>
</feature>
<evidence type="ECO:0008006" key="4">
    <source>
        <dbReference type="Google" id="ProtNLM"/>
    </source>
</evidence>
<comment type="caution">
    <text evidence="2">The sequence shown here is derived from an EMBL/GenBank/DDBJ whole genome shotgun (WGS) entry which is preliminary data.</text>
</comment>
<evidence type="ECO:0000313" key="2">
    <source>
        <dbReference type="EMBL" id="EFA81711.1"/>
    </source>
</evidence>
<protein>
    <recommendedName>
        <fullName evidence="4">WAP domain-containing protein</fullName>
    </recommendedName>
</protein>
<gene>
    <name evidence="2" type="ORF">PPL_05705</name>
</gene>
<dbReference type="Proteomes" id="UP000001396">
    <property type="component" value="Unassembled WGS sequence"/>
</dbReference>
<dbReference type="RefSeq" id="XP_020433828.1">
    <property type="nucleotide sequence ID" value="XM_020576579.1"/>
</dbReference>